<evidence type="ECO:0000256" key="5">
    <source>
        <dbReference type="SAM" id="SignalP"/>
    </source>
</evidence>
<dbReference type="PANTHER" id="PTHR42852:SF6">
    <property type="entry name" value="THIOL:DISULFIDE INTERCHANGE PROTEIN DSBE"/>
    <property type="match status" value="1"/>
</dbReference>
<comment type="subcellular location">
    <subcellularLocation>
        <location evidence="1">Cell envelope</location>
    </subcellularLocation>
</comment>
<evidence type="ECO:0000256" key="3">
    <source>
        <dbReference type="ARBA" id="ARBA00023157"/>
    </source>
</evidence>
<keyword evidence="8" id="KW-1185">Reference proteome</keyword>
<dbReference type="InterPro" id="IPR036249">
    <property type="entry name" value="Thioredoxin-like_sf"/>
</dbReference>
<keyword evidence="4" id="KW-0676">Redox-active center</keyword>
<dbReference type="Gene3D" id="3.40.30.10">
    <property type="entry name" value="Glutaredoxin"/>
    <property type="match status" value="1"/>
</dbReference>
<dbReference type="Proteomes" id="UP000269883">
    <property type="component" value="Chromosome"/>
</dbReference>
<dbReference type="CDD" id="cd02966">
    <property type="entry name" value="TlpA_like_family"/>
    <property type="match status" value="1"/>
</dbReference>
<dbReference type="PROSITE" id="PS51352">
    <property type="entry name" value="THIOREDOXIN_2"/>
    <property type="match status" value="1"/>
</dbReference>
<feature type="signal peptide" evidence="5">
    <location>
        <begin position="1"/>
        <end position="23"/>
    </location>
</feature>
<dbReference type="GO" id="GO:0030313">
    <property type="term" value="C:cell envelope"/>
    <property type="evidence" value="ECO:0007669"/>
    <property type="project" value="UniProtKB-SubCell"/>
</dbReference>
<evidence type="ECO:0000259" key="6">
    <source>
        <dbReference type="PROSITE" id="PS51352"/>
    </source>
</evidence>
<evidence type="ECO:0000313" key="8">
    <source>
        <dbReference type="Proteomes" id="UP000269883"/>
    </source>
</evidence>
<keyword evidence="2" id="KW-0201">Cytochrome c-type biogenesis</keyword>
<dbReference type="AlphaFoldDB" id="A0A2Z6AX91"/>
<sequence>MHAKRLILALALILALNMGVASASTDPLQSIGTMGTLRTIDVMRVMKQAHGKVVVLTFWASWCAPCRAEVPELKELRETFAENELLILGLNVDNDISEYAKFVTKAGFTYPVRRVDEGVQRLFKVESIPRLLIYNTKGGLVLDHEGMAPASELERVINSLLAEK</sequence>
<gene>
    <name evidence="7" type="ORF">DFE_1141</name>
</gene>
<dbReference type="SUPFAM" id="SSF52833">
    <property type="entry name" value="Thioredoxin-like"/>
    <property type="match status" value="1"/>
</dbReference>
<dbReference type="InterPro" id="IPR017937">
    <property type="entry name" value="Thioredoxin_CS"/>
</dbReference>
<protein>
    <submittedName>
        <fullName evidence="7">Putative alkyl hydroperoxide reductase</fullName>
    </submittedName>
</protein>
<dbReference type="Pfam" id="PF13905">
    <property type="entry name" value="Thioredoxin_8"/>
    <property type="match status" value="1"/>
</dbReference>
<dbReference type="InterPro" id="IPR012336">
    <property type="entry name" value="Thioredoxin-like_fold"/>
</dbReference>
<feature type="chain" id="PRO_5016325062" evidence="5">
    <location>
        <begin position="24"/>
        <end position="164"/>
    </location>
</feature>
<dbReference type="PANTHER" id="PTHR42852">
    <property type="entry name" value="THIOL:DISULFIDE INTERCHANGE PROTEIN DSBE"/>
    <property type="match status" value="1"/>
</dbReference>
<name>A0A2Z6AX91_9BACT</name>
<dbReference type="InterPro" id="IPR013766">
    <property type="entry name" value="Thioredoxin_domain"/>
</dbReference>
<organism evidence="7 8">
    <name type="scientific">Desulfovibrio ferrophilus</name>
    <dbReference type="NCBI Taxonomy" id="241368"/>
    <lineage>
        <taxon>Bacteria</taxon>
        <taxon>Pseudomonadati</taxon>
        <taxon>Thermodesulfobacteriota</taxon>
        <taxon>Desulfovibrionia</taxon>
        <taxon>Desulfovibrionales</taxon>
        <taxon>Desulfovibrionaceae</taxon>
        <taxon>Desulfovibrio</taxon>
    </lineage>
</organism>
<dbReference type="EMBL" id="AP017378">
    <property type="protein sequence ID" value="BBD07867.1"/>
    <property type="molecule type" value="Genomic_DNA"/>
</dbReference>
<dbReference type="InterPro" id="IPR050553">
    <property type="entry name" value="Thioredoxin_ResA/DsbE_sf"/>
</dbReference>
<feature type="domain" description="Thioredoxin" evidence="6">
    <location>
        <begin position="14"/>
        <end position="162"/>
    </location>
</feature>
<evidence type="ECO:0000313" key="7">
    <source>
        <dbReference type="EMBL" id="BBD07867.1"/>
    </source>
</evidence>
<keyword evidence="3" id="KW-1015">Disulfide bond</keyword>
<evidence type="ECO:0000256" key="1">
    <source>
        <dbReference type="ARBA" id="ARBA00004196"/>
    </source>
</evidence>
<dbReference type="RefSeq" id="WP_126377487.1">
    <property type="nucleotide sequence ID" value="NZ_AP017378.1"/>
</dbReference>
<evidence type="ECO:0000256" key="4">
    <source>
        <dbReference type="ARBA" id="ARBA00023284"/>
    </source>
</evidence>
<dbReference type="PROSITE" id="PS00194">
    <property type="entry name" value="THIOREDOXIN_1"/>
    <property type="match status" value="1"/>
</dbReference>
<dbReference type="OrthoDB" id="9813820at2"/>
<dbReference type="GO" id="GO:0017004">
    <property type="term" value="P:cytochrome complex assembly"/>
    <property type="evidence" value="ECO:0007669"/>
    <property type="project" value="UniProtKB-KW"/>
</dbReference>
<keyword evidence="5" id="KW-0732">Signal</keyword>
<evidence type="ECO:0000256" key="2">
    <source>
        <dbReference type="ARBA" id="ARBA00022748"/>
    </source>
</evidence>
<reference evidence="7 8" key="1">
    <citation type="journal article" date="2018" name="Sci. Adv.">
        <title>Multi-heme cytochromes provide a pathway for survival in energy-limited environments.</title>
        <authorList>
            <person name="Deng X."/>
            <person name="Dohmae N."/>
            <person name="Nealson K.H."/>
            <person name="Hashimoto K."/>
            <person name="Okamoto A."/>
        </authorList>
    </citation>
    <scope>NUCLEOTIDE SEQUENCE [LARGE SCALE GENOMIC DNA]</scope>
    <source>
        <strain evidence="7 8">IS5</strain>
    </source>
</reference>
<dbReference type="KEGG" id="dfl:DFE_1141"/>
<accession>A0A2Z6AX91</accession>
<proteinExistence type="predicted"/>